<feature type="domain" description="N-acetyltransferase" evidence="3">
    <location>
        <begin position="4"/>
        <end position="171"/>
    </location>
</feature>
<dbReference type="PANTHER" id="PTHR43877">
    <property type="entry name" value="AMINOALKYLPHOSPHONATE N-ACETYLTRANSFERASE-RELATED-RELATED"/>
    <property type="match status" value="1"/>
</dbReference>
<dbReference type="EMBL" id="UGOL01000001">
    <property type="protein sequence ID" value="STX78332.1"/>
    <property type="molecule type" value="Genomic_DNA"/>
</dbReference>
<protein>
    <submittedName>
        <fullName evidence="5">GCN5-related N-acetyltransferase</fullName>
    </submittedName>
    <submittedName>
        <fullName evidence="4">GNAT family N-acetyltransferase</fullName>
    </submittedName>
</protein>
<evidence type="ECO:0000313" key="5">
    <source>
        <dbReference type="EMBL" id="STX78332.1"/>
    </source>
</evidence>
<gene>
    <name evidence="5" type="ORF">NCTC12000_00301</name>
    <name evidence="4" type="ORF">O6C86_01475</name>
</gene>
<dbReference type="InterPro" id="IPR000182">
    <property type="entry name" value="GNAT_dom"/>
</dbReference>
<reference evidence="5 6" key="1">
    <citation type="submission" date="2018-06" db="EMBL/GenBank/DDBJ databases">
        <authorList>
            <consortium name="Pathogen Informatics"/>
            <person name="Doyle S."/>
        </authorList>
    </citation>
    <scope>NUCLEOTIDE SEQUENCE [LARGE SCALE GENOMIC DNA]</scope>
    <source>
        <strain evidence="5 6">NCTC12000</strain>
    </source>
</reference>
<evidence type="ECO:0000256" key="1">
    <source>
        <dbReference type="ARBA" id="ARBA00022679"/>
    </source>
</evidence>
<dbReference type="AlphaFoldDB" id="A0A129BJK5"/>
<dbReference type="OMA" id="QTWREAY"/>
<dbReference type="Proteomes" id="UP001071279">
    <property type="component" value="Unassembled WGS sequence"/>
</dbReference>
<dbReference type="GO" id="GO:0016747">
    <property type="term" value="F:acyltransferase activity, transferring groups other than amino-acyl groups"/>
    <property type="evidence" value="ECO:0007669"/>
    <property type="project" value="InterPro"/>
</dbReference>
<evidence type="ECO:0000313" key="6">
    <source>
        <dbReference type="Proteomes" id="UP000254631"/>
    </source>
</evidence>
<sequence>MFNVSIRKATSLDAEAIASVHVHSWKKAYQQFIPEIVLNSLSIPERTQLWNELLNNGVTVLVLEIDNQIIGFASICTFRDGIEDNSKGEISAIYIHPNFWHQGFGKKLSLAALKTLKELGYTEALLWVLSDNHQARSFYEGMGFELNDKSKLAEFYDGGALLKEVLYKKKL</sequence>
<keyword evidence="1 5" id="KW-0808">Transferase</keyword>
<keyword evidence="2" id="KW-0012">Acyltransferase</keyword>
<dbReference type="eggNOG" id="COG1247">
    <property type="taxonomic scope" value="Bacteria"/>
</dbReference>
<evidence type="ECO:0000256" key="2">
    <source>
        <dbReference type="ARBA" id="ARBA00023315"/>
    </source>
</evidence>
<evidence type="ECO:0000313" key="4">
    <source>
        <dbReference type="EMBL" id="MCZ4717888.1"/>
    </source>
</evidence>
<dbReference type="Gene3D" id="3.40.630.30">
    <property type="match status" value="1"/>
</dbReference>
<dbReference type="PROSITE" id="PS51186">
    <property type="entry name" value="GNAT"/>
    <property type="match status" value="1"/>
</dbReference>
<proteinExistence type="predicted"/>
<organism evidence="5 6">
    <name type="scientific">Legionella pneumophila</name>
    <dbReference type="NCBI Taxonomy" id="446"/>
    <lineage>
        <taxon>Bacteria</taxon>
        <taxon>Pseudomonadati</taxon>
        <taxon>Pseudomonadota</taxon>
        <taxon>Gammaproteobacteria</taxon>
        <taxon>Legionellales</taxon>
        <taxon>Legionellaceae</taxon>
        <taxon>Legionella</taxon>
    </lineage>
</organism>
<dbReference type="CDD" id="cd04301">
    <property type="entry name" value="NAT_SF"/>
    <property type="match status" value="1"/>
</dbReference>
<dbReference type="Pfam" id="PF00583">
    <property type="entry name" value="Acetyltransf_1"/>
    <property type="match status" value="1"/>
</dbReference>
<dbReference type="RefSeq" id="WP_011212842.1">
    <property type="nucleotide sequence ID" value="NZ_BAZA01000018.1"/>
</dbReference>
<name>A0A129BJK5_LEGPN</name>
<dbReference type="EMBL" id="JAPXIC010000003">
    <property type="protein sequence ID" value="MCZ4717888.1"/>
    <property type="molecule type" value="Genomic_DNA"/>
</dbReference>
<dbReference type="Proteomes" id="UP000254631">
    <property type="component" value="Unassembled WGS sequence"/>
</dbReference>
<accession>A0A129BJK5</accession>
<dbReference type="InterPro" id="IPR050832">
    <property type="entry name" value="Bact_Acetyltransf"/>
</dbReference>
<dbReference type="SUPFAM" id="SSF55729">
    <property type="entry name" value="Acyl-CoA N-acyltransferases (Nat)"/>
    <property type="match status" value="1"/>
</dbReference>
<evidence type="ECO:0000259" key="3">
    <source>
        <dbReference type="PROSITE" id="PS51186"/>
    </source>
</evidence>
<reference evidence="4" key="2">
    <citation type="submission" date="2022-12" db="EMBL/GenBank/DDBJ databases">
        <title>Comparative genomics of Legionella pneumophila isolates from the West Bank and Germany support molecular epidemiology of Legionnaires disease.</title>
        <authorList>
            <person name="Zayed A.R."/>
            <person name="Bitar D.M."/>
            <person name="Steinert M."/>
            <person name="Lueck C."/>
            <person name="Brettar I."/>
            <person name="Hoefle M.G."/>
            <person name="Bunk B."/>
        </authorList>
    </citation>
    <scope>NUCLEOTIDE SEQUENCE</scope>
    <source>
        <strain evidence="4">H23</strain>
    </source>
</reference>
<dbReference type="InterPro" id="IPR016181">
    <property type="entry name" value="Acyl_CoA_acyltransferase"/>
</dbReference>